<dbReference type="EMBL" id="BJUT01000001">
    <property type="protein sequence ID" value="GEK74924.1"/>
    <property type="molecule type" value="Genomic_DNA"/>
</dbReference>
<evidence type="ECO:0000313" key="2">
    <source>
        <dbReference type="EMBL" id="GEK74924.1"/>
    </source>
</evidence>
<dbReference type="Proteomes" id="UP000321189">
    <property type="component" value="Unassembled WGS sequence"/>
</dbReference>
<protein>
    <recommendedName>
        <fullName evidence="1">DUF695 domain-containing protein</fullName>
    </recommendedName>
</protein>
<evidence type="ECO:0000313" key="3">
    <source>
        <dbReference type="Proteomes" id="UP000321189"/>
    </source>
</evidence>
<reference evidence="2 3" key="1">
    <citation type="submission" date="2019-07" db="EMBL/GenBank/DDBJ databases">
        <title>Whole genome shotgun sequence of Pseudoalteromonas atlantica NBRC 103033.</title>
        <authorList>
            <person name="Hosoyama A."/>
            <person name="Uohara A."/>
            <person name="Ohji S."/>
            <person name="Ichikawa N."/>
        </authorList>
    </citation>
    <scope>NUCLEOTIDE SEQUENCE [LARGE SCALE GENOMIC DNA]</scope>
    <source>
        <strain evidence="2 3">NBRC 103033</strain>
    </source>
</reference>
<evidence type="ECO:0000259" key="1">
    <source>
        <dbReference type="Pfam" id="PF05117"/>
    </source>
</evidence>
<dbReference type="InterPro" id="IPR016097">
    <property type="entry name" value="DUF695"/>
</dbReference>
<sequence length="145" mass="16846">MDIESADIASWNIADKKVNGTVGLIRYRPDLHFLLGHTNYPKKLTIFWDFEQSNSSGLPSDAQIEEMRQFEDAIVPVLDDDRLAIFVFTYTFNGTREWHFYTNDISSVGERINSALSKFAKLPIEMQVETDERWSKLREVYELCS</sequence>
<name>A0ABQ0U8S8_PSEAF</name>
<comment type="caution">
    <text evidence="2">The sequence shown here is derived from an EMBL/GenBank/DDBJ whole genome shotgun (WGS) entry which is preliminary data.</text>
</comment>
<accession>A0ABQ0U8S8</accession>
<dbReference type="Pfam" id="PF05117">
    <property type="entry name" value="DUF695"/>
    <property type="match status" value="1"/>
</dbReference>
<organism evidence="2 3">
    <name type="scientific">Pseudoalteromonas atlantica</name>
    <name type="common">Alteromonas atlantica</name>
    <dbReference type="NCBI Taxonomy" id="288"/>
    <lineage>
        <taxon>Bacteria</taxon>
        <taxon>Pseudomonadati</taxon>
        <taxon>Pseudomonadota</taxon>
        <taxon>Gammaproteobacteria</taxon>
        <taxon>Alteromonadales</taxon>
        <taxon>Pseudoalteromonadaceae</taxon>
        <taxon>Pseudoalteromonas</taxon>
    </lineage>
</organism>
<feature type="domain" description="DUF695" evidence="1">
    <location>
        <begin position="10"/>
        <end position="135"/>
    </location>
</feature>
<gene>
    <name evidence="2" type="ORF">PAT01_02280</name>
</gene>
<proteinExistence type="predicted"/>
<keyword evidence="3" id="KW-1185">Reference proteome</keyword>
<dbReference type="RefSeq" id="WP_171036119.1">
    <property type="nucleotide sequence ID" value="NZ_BJUT01000001.1"/>
</dbReference>